<keyword evidence="4" id="KW-1185">Reference proteome</keyword>
<keyword evidence="2" id="KW-1133">Transmembrane helix</keyword>
<feature type="transmembrane region" description="Helical" evidence="2">
    <location>
        <begin position="644"/>
        <end position="666"/>
    </location>
</feature>
<organism evidence="3 4">
    <name type="scientific">Brucella haematophila</name>
    <dbReference type="NCBI Taxonomy" id="419474"/>
    <lineage>
        <taxon>Bacteria</taxon>
        <taxon>Pseudomonadati</taxon>
        <taxon>Pseudomonadota</taxon>
        <taxon>Alphaproteobacteria</taxon>
        <taxon>Hyphomicrobiales</taxon>
        <taxon>Brucellaceae</taxon>
        <taxon>Brucella/Ochrobactrum group</taxon>
        <taxon>Brucella</taxon>
    </lineage>
</organism>
<comment type="caution">
    <text evidence="3">The sequence shown here is derived from an EMBL/GenBank/DDBJ whole genome shotgun (WGS) entry which is preliminary data.</text>
</comment>
<dbReference type="Pfam" id="PF05159">
    <property type="entry name" value="Capsule_synth"/>
    <property type="match status" value="2"/>
</dbReference>
<dbReference type="Proteomes" id="UP000704467">
    <property type="component" value="Unassembled WGS sequence"/>
</dbReference>
<reference evidence="3 4" key="1">
    <citation type="submission" date="2020-03" db="EMBL/GenBank/DDBJ databases">
        <title>Whole genome sequencing of clinical and environmental type strains of Ochrobactrum.</title>
        <authorList>
            <person name="Dharne M."/>
        </authorList>
    </citation>
    <scope>NUCLEOTIDE SEQUENCE [LARGE SCALE GENOMIC DNA]</scope>
    <source>
        <strain evidence="3 4">CIP 109452</strain>
    </source>
</reference>
<sequence length="761" mass="85656">MERDDPSMSLVQDDIGIYYDGTRPSRLEHLIAKPLSLVEFDRAQALIQSWRQGRVSKYNFAREYDDVLPDRYVLVVDQVCGDRSISYGCADRRAFHYMLFAALSENPDCTVIIKTHPDVFTRKRRGYLTNSAVLENPRVQWITENCHPVRLIENCERVYTVTSQIGFEALIWGKEVRCFGMPFYGGWGLTQDEQQSPIRRQKVSIEKLIHAALIGYARYVDPENGQSCEVEHAINYLAFQRAMRERLPRKLHAVGFSQWKQPILRRFTAGAEIDFHESSETVPANSHVLIWGKQYPPGICNPLSVRQVEDGFLRSVGLGAELTPPLSWVVDDTGIYYDATKASALTEILSNTDADKRLLKRAAALRNSIVAAGLSKYNVQQAMWSRPQEGRTVILVPGQVENDASLRWGAPLIATNIELLKAVRQSRPDAYIVYKPHPDVTAGLRFGGMENTPFSTYCDEILCDAGIAQVLGVVDEVHTMTSLTGFEALLRNIPVTCYGKPFYSGWGLTVDVVPATRKRQLSLDELVAGTLIQYPVYVSSVTGHYTTPERVVQELVARGVITHACKFHCGGGPISLPCAQPKQLKQSSYPSARYRVCHREVTRWKRKLNEANRTVVSLKMQHASAEIETPAQKKLRPQKRRRRLLATSFVVFVIVPTILGALYFAFVASDRYIASVGFAVRSMDAGSGGDFFWDIHRHCKCRKHNVGFIHSAQIHQKAAAWLKSLRKISRCDLPMLPMDRTLSPIFPLVVILNTLSTIGVE</sequence>
<evidence type="ECO:0000313" key="3">
    <source>
        <dbReference type="EMBL" id="NKC04732.1"/>
    </source>
</evidence>
<dbReference type="EMBL" id="JAAVLN010000003">
    <property type="protein sequence ID" value="NKC04732.1"/>
    <property type="molecule type" value="Genomic_DNA"/>
</dbReference>
<dbReference type="InterPro" id="IPR007833">
    <property type="entry name" value="Capsule_polysaccharide_synth"/>
</dbReference>
<evidence type="ECO:0000256" key="2">
    <source>
        <dbReference type="SAM" id="Phobius"/>
    </source>
</evidence>
<keyword evidence="2" id="KW-0472">Membrane</keyword>
<accession>A0ABX1DT45</accession>
<evidence type="ECO:0000256" key="1">
    <source>
        <dbReference type="SAM" id="Coils"/>
    </source>
</evidence>
<dbReference type="CDD" id="cd16439">
    <property type="entry name" value="beta_Kdo_transferase_KpsC_2"/>
    <property type="match status" value="1"/>
</dbReference>
<gene>
    <name evidence="3" type="ORF">HED55_20535</name>
</gene>
<name>A0ABX1DT45_9HYPH</name>
<keyword evidence="2" id="KW-0812">Transmembrane</keyword>
<keyword evidence="1" id="KW-0175">Coiled coil</keyword>
<protein>
    <submittedName>
        <fullName evidence="3">Capsular polysaccharide biosynthesis protein</fullName>
    </submittedName>
</protein>
<proteinExistence type="predicted"/>
<dbReference type="CDD" id="cd16440">
    <property type="entry name" value="beta_Kdo_transferase_KpsC_1"/>
    <property type="match status" value="1"/>
</dbReference>
<feature type="coiled-coil region" evidence="1">
    <location>
        <begin position="601"/>
        <end position="628"/>
    </location>
</feature>
<evidence type="ECO:0000313" key="4">
    <source>
        <dbReference type="Proteomes" id="UP000704467"/>
    </source>
</evidence>